<sequence length="115" mass="12973">MPKQVKQTQITVNLTNSWSKAEISLLKLKKVVTAVLGQFDVKKATVNVSIVDNNQIRRLNKKFLKHNTVTDCLSFDLTEAEDEKSFDLAVNAERALKEANNRGHETEAELALYIT</sequence>
<keyword evidence="4" id="KW-0479">Metal-binding</keyword>
<reference evidence="8" key="1">
    <citation type="journal article" date="2014" name="Front. Microbiol.">
        <title>High frequency of phylogenetically diverse reductive dehalogenase-homologous genes in deep subseafloor sedimentary metagenomes.</title>
        <authorList>
            <person name="Kawai M."/>
            <person name="Futagami T."/>
            <person name="Toyoda A."/>
            <person name="Takaki Y."/>
            <person name="Nishi S."/>
            <person name="Hori S."/>
            <person name="Arai W."/>
            <person name="Tsubouchi T."/>
            <person name="Morono Y."/>
            <person name="Uchiyama I."/>
            <person name="Ito T."/>
            <person name="Fujiyama A."/>
            <person name="Inagaki F."/>
            <person name="Takami H."/>
        </authorList>
    </citation>
    <scope>NUCLEOTIDE SEQUENCE</scope>
    <source>
        <strain evidence="8">Expedition CK06-06</strain>
    </source>
</reference>
<dbReference type="GO" id="GO:0046872">
    <property type="term" value="F:metal ion binding"/>
    <property type="evidence" value="ECO:0007669"/>
    <property type="project" value="UniProtKB-KW"/>
</dbReference>
<organism evidence="8">
    <name type="scientific">marine sediment metagenome</name>
    <dbReference type="NCBI Taxonomy" id="412755"/>
    <lineage>
        <taxon>unclassified sequences</taxon>
        <taxon>metagenomes</taxon>
        <taxon>ecological metagenomes</taxon>
    </lineage>
</organism>
<dbReference type="EMBL" id="BART01023204">
    <property type="protein sequence ID" value="GAH04679.1"/>
    <property type="molecule type" value="Genomic_DNA"/>
</dbReference>
<keyword evidence="6" id="KW-0378">Hydrolase</keyword>
<keyword evidence="7" id="KW-0862">Zinc</keyword>
<dbReference type="InterPro" id="IPR002036">
    <property type="entry name" value="YbeY"/>
</dbReference>
<name>X1DI23_9ZZZZ</name>
<evidence type="ECO:0000256" key="7">
    <source>
        <dbReference type="ARBA" id="ARBA00022833"/>
    </source>
</evidence>
<comment type="caution">
    <text evidence="8">The sequence shown here is derived from an EMBL/GenBank/DDBJ whole genome shotgun (WGS) entry which is preliminary data.</text>
</comment>
<keyword evidence="3" id="KW-0540">Nuclease</keyword>
<dbReference type="GO" id="GO:0004519">
    <property type="term" value="F:endonuclease activity"/>
    <property type="evidence" value="ECO:0007669"/>
    <property type="project" value="UniProtKB-KW"/>
</dbReference>
<evidence type="ECO:0000256" key="5">
    <source>
        <dbReference type="ARBA" id="ARBA00022759"/>
    </source>
</evidence>
<dbReference type="AlphaFoldDB" id="X1DI23"/>
<evidence type="ECO:0000256" key="1">
    <source>
        <dbReference type="ARBA" id="ARBA00001947"/>
    </source>
</evidence>
<gene>
    <name evidence="8" type="ORF">S01H4_42280</name>
</gene>
<evidence type="ECO:0008006" key="9">
    <source>
        <dbReference type="Google" id="ProtNLM"/>
    </source>
</evidence>
<dbReference type="GO" id="GO:0006364">
    <property type="term" value="P:rRNA processing"/>
    <property type="evidence" value="ECO:0007669"/>
    <property type="project" value="InterPro"/>
</dbReference>
<feature type="non-terminal residue" evidence="8">
    <location>
        <position position="115"/>
    </location>
</feature>
<comment type="cofactor">
    <cofactor evidence="1">
        <name>Zn(2+)</name>
        <dbReference type="ChEBI" id="CHEBI:29105"/>
    </cofactor>
</comment>
<dbReference type="SUPFAM" id="SSF55486">
    <property type="entry name" value="Metalloproteases ('zincins'), catalytic domain"/>
    <property type="match status" value="1"/>
</dbReference>
<evidence type="ECO:0000256" key="2">
    <source>
        <dbReference type="ARBA" id="ARBA00010875"/>
    </source>
</evidence>
<evidence type="ECO:0000256" key="3">
    <source>
        <dbReference type="ARBA" id="ARBA00022722"/>
    </source>
</evidence>
<evidence type="ECO:0000256" key="6">
    <source>
        <dbReference type="ARBA" id="ARBA00022801"/>
    </source>
</evidence>
<dbReference type="NCBIfam" id="TIGR00043">
    <property type="entry name" value="rRNA maturation RNase YbeY"/>
    <property type="match status" value="1"/>
</dbReference>
<dbReference type="GO" id="GO:0004222">
    <property type="term" value="F:metalloendopeptidase activity"/>
    <property type="evidence" value="ECO:0007669"/>
    <property type="project" value="InterPro"/>
</dbReference>
<evidence type="ECO:0000313" key="8">
    <source>
        <dbReference type="EMBL" id="GAH04679.1"/>
    </source>
</evidence>
<accession>X1DI23</accession>
<keyword evidence="5" id="KW-0255">Endonuclease</keyword>
<protein>
    <recommendedName>
        <fullName evidence="9">rRNA maturation RNase YbeY</fullName>
    </recommendedName>
</protein>
<proteinExistence type="inferred from homology"/>
<dbReference type="InterPro" id="IPR023091">
    <property type="entry name" value="MetalPrtase_cat_dom_sf_prd"/>
</dbReference>
<dbReference type="Pfam" id="PF02130">
    <property type="entry name" value="YbeY"/>
    <property type="match status" value="1"/>
</dbReference>
<dbReference type="Gene3D" id="3.40.390.30">
    <property type="entry name" value="Metalloproteases ('zincins'), catalytic domain"/>
    <property type="match status" value="1"/>
</dbReference>
<evidence type="ECO:0000256" key="4">
    <source>
        <dbReference type="ARBA" id="ARBA00022723"/>
    </source>
</evidence>
<comment type="similarity">
    <text evidence="2">Belongs to the endoribonuclease YbeY family.</text>
</comment>